<keyword evidence="4 7" id="KW-0812">Transmembrane</keyword>
<dbReference type="PANTHER" id="PTHR13285:SF18">
    <property type="entry name" value="PROTEIN-CYSTEINE N-PALMITOYLTRANSFERASE RASP"/>
    <property type="match status" value="1"/>
</dbReference>
<dbReference type="EMBL" id="SNRY01002209">
    <property type="protein sequence ID" value="KAA6326197.1"/>
    <property type="molecule type" value="Genomic_DNA"/>
</dbReference>
<keyword evidence="8" id="KW-0808">Transferase</keyword>
<comment type="similarity">
    <text evidence="2">Belongs to the membrane-bound acyltransferase family.</text>
</comment>
<feature type="transmembrane region" description="Helical" evidence="7">
    <location>
        <begin position="332"/>
        <end position="350"/>
    </location>
</feature>
<feature type="transmembrane region" description="Helical" evidence="7">
    <location>
        <begin position="6"/>
        <end position="22"/>
    </location>
</feature>
<dbReference type="GO" id="GO:0042121">
    <property type="term" value="P:alginic acid biosynthetic process"/>
    <property type="evidence" value="ECO:0007669"/>
    <property type="project" value="InterPro"/>
</dbReference>
<dbReference type="GO" id="GO:0005886">
    <property type="term" value="C:plasma membrane"/>
    <property type="evidence" value="ECO:0007669"/>
    <property type="project" value="UniProtKB-SubCell"/>
</dbReference>
<keyword evidence="8" id="KW-0012">Acyltransferase</keyword>
<evidence type="ECO:0000256" key="3">
    <source>
        <dbReference type="ARBA" id="ARBA00022475"/>
    </source>
</evidence>
<keyword evidence="3" id="KW-1003">Cell membrane</keyword>
<dbReference type="PIRSF" id="PIRSF016636">
    <property type="entry name" value="AlgI_DltB"/>
    <property type="match status" value="1"/>
</dbReference>
<evidence type="ECO:0000256" key="7">
    <source>
        <dbReference type="SAM" id="Phobius"/>
    </source>
</evidence>
<evidence type="ECO:0000256" key="6">
    <source>
        <dbReference type="ARBA" id="ARBA00023136"/>
    </source>
</evidence>
<keyword evidence="5 7" id="KW-1133">Transmembrane helix</keyword>
<protein>
    <submittedName>
        <fullName evidence="8">Peptidoglycan O-acetyltransferase</fullName>
        <ecNumber evidence="8">2.3.1.-</ecNumber>
    </submittedName>
</protein>
<evidence type="ECO:0000256" key="5">
    <source>
        <dbReference type="ARBA" id="ARBA00022989"/>
    </source>
</evidence>
<keyword evidence="6 7" id="KW-0472">Membrane</keyword>
<dbReference type="PANTHER" id="PTHR13285">
    <property type="entry name" value="ACYLTRANSFERASE"/>
    <property type="match status" value="1"/>
</dbReference>
<feature type="transmembrane region" description="Helical" evidence="7">
    <location>
        <begin position="117"/>
        <end position="138"/>
    </location>
</feature>
<dbReference type="InterPro" id="IPR024194">
    <property type="entry name" value="Ac/AlaTfrase_AlgI/DltB"/>
</dbReference>
<reference evidence="8" key="1">
    <citation type="submission" date="2019-03" db="EMBL/GenBank/DDBJ databases">
        <title>Single cell metagenomics reveals metabolic interactions within the superorganism composed of flagellate Streblomastix strix and complex community of Bacteroidetes bacteria on its surface.</title>
        <authorList>
            <person name="Treitli S.C."/>
            <person name="Kolisko M."/>
            <person name="Husnik F."/>
            <person name="Keeling P."/>
            <person name="Hampl V."/>
        </authorList>
    </citation>
    <scope>NUCLEOTIDE SEQUENCE</scope>
    <source>
        <strain evidence="8">STM</strain>
    </source>
</reference>
<feature type="transmembrane region" description="Helical" evidence="7">
    <location>
        <begin position="371"/>
        <end position="388"/>
    </location>
</feature>
<feature type="transmembrane region" description="Helical" evidence="7">
    <location>
        <begin position="408"/>
        <end position="432"/>
    </location>
</feature>
<proteinExistence type="inferred from homology"/>
<gene>
    <name evidence="8" type="ORF">EZS27_024667</name>
</gene>
<dbReference type="Pfam" id="PF03062">
    <property type="entry name" value="MBOAT"/>
    <property type="match status" value="1"/>
</dbReference>
<feature type="transmembrane region" description="Helical" evidence="7">
    <location>
        <begin position="452"/>
        <end position="470"/>
    </location>
</feature>
<dbReference type="InterPro" id="IPR051085">
    <property type="entry name" value="MB_O-acyltransferase"/>
</dbReference>
<feature type="transmembrane region" description="Helical" evidence="7">
    <location>
        <begin position="78"/>
        <end position="97"/>
    </location>
</feature>
<sequence length="480" mass="56061">MLFNSFAFLLFLPAVFLLYWFVFKRLNRQNLLVVAASYFFYGWWDWKFLILIAFTSLCSYYSGILLKKTEGKRTKQKWISASNIVLNLLILGVFKYFNFFAESFAALFQSFGYRMDTVTLDVLLPVGISFYTFQALSYSIDVYQHKIKPTHDPVAFFAFISFFPQLVAGPIERATNLLPQFQRERTFDYAKAVDGMRQMLWGFFKKMVVADNCATAVNSIWTSYQGESGSQLLLVAVLFTFQIYGDFSGYSDIAIGCARLFGIELKRNFNFPYFSRDIAEFWRRWHISLTTWFRDYIYIPLGGSRVGKWKSFRNTMVIFLVSGFWHGANWTFLVWGAYHALLFLPLLLLGKNRKYTDTVAAGRLFPSVRELFQMLLTFLLVIVGWVIFRAENIGQAWDYLCRMLSPSLFTFPHSGGRMSLIYSLILLTVEWIQRDKQHALQIENVKLLSNPVVRWAFYLFVLFVTLGYAGQQAEFIYFQF</sequence>
<comment type="caution">
    <text evidence="8">The sequence shown here is derived from an EMBL/GenBank/DDBJ whole genome shotgun (WGS) entry which is preliminary data.</text>
</comment>
<accession>A0A5J4QW59</accession>
<evidence type="ECO:0000313" key="8">
    <source>
        <dbReference type="EMBL" id="KAA6326197.1"/>
    </source>
</evidence>
<comment type="subcellular location">
    <subcellularLocation>
        <location evidence="1">Cell membrane</location>
        <topology evidence="1">Multi-pass membrane protein</topology>
    </subcellularLocation>
</comment>
<dbReference type="AlphaFoldDB" id="A0A5J4QW59"/>
<name>A0A5J4QW59_9ZZZZ</name>
<dbReference type="EC" id="2.3.1.-" evidence="8"/>
<evidence type="ECO:0000256" key="4">
    <source>
        <dbReference type="ARBA" id="ARBA00022692"/>
    </source>
</evidence>
<feature type="transmembrane region" description="Helical" evidence="7">
    <location>
        <begin position="50"/>
        <end position="66"/>
    </location>
</feature>
<dbReference type="InterPro" id="IPR004299">
    <property type="entry name" value="MBOAT_fam"/>
</dbReference>
<dbReference type="PIRSF" id="PIRSF500217">
    <property type="entry name" value="AlgI"/>
    <property type="match status" value="1"/>
</dbReference>
<evidence type="ECO:0000256" key="2">
    <source>
        <dbReference type="ARBA" id="ARBA00010323"/>
    </source>
</evidence>
<evidence type="ECO:0000256" key="1">
    <source>
        <dbReference type="ARBA" id="ARBA00004651"/>
    </source>
</evidence>
<organism evidence="8">
    <name type="scientific">termite gut metagenome</name>
    <dbReference type="NCBI Taxonomy" id="433724"/>
    <lineage>
        <taxon>unclassified sequences</taxon>
        <taxon>metagenomes</taxon>
        <taxon>organismal metagenomes</taxon>
    </lineage>
</organism>
<dbReference type="GO" id="GO:0016746">
    <property type="term" value="F:acyltransferase activity"/>
    <property type="evidence" value="ECO:0007669"/>
    <property type="project" value="UniProtKB-KW"/>
</dbReference>
<dbReference type="InterPro" id="IPR028362">
    <property type="entry name" value="AlgI"/>
</dbReference>